<dbReference type="OrthoDB" id="8887944at2"/>
<dbReference type="InterPro" id="IPR028082">
    <property type="entry name" value="Peripla_BP_I"/>
</dbReference>
<name>A0A368YAR9_9BURK</name>
<dbReference type="Gene3D" id="3.40.50.2300">
    <property type="match status" value="2"/>
</dbReference>
<evidence type="ECO:0000256" key="3">
    <source>
        <dbReference type="SAM" id="SignalP"/>
    </source>
</evidence>
<dbReference type="InterPro" id="IPR028081">
    <property type="entry name" value="Leu-bd"/>
</dbReference>
<dbReference type="RefSeq" id="WP_114466500.1">
    <property type="nucleotide sequence ID" value="NZ_QPJK01000001.1"/>
</dbReference>
<reference evidence="5 6" key="1">
    <citation type="submission" date="2018-07" db="EMBL/GenBank/DDBJ databases">
        <title>Genomic Encyclopedia of Type Strains, Phase IV (KMG-IV): sequencing the most valuable type-strain genomes for metagenomic binning, comparative biology and taxonomic classification.</title>
        <authorList>
            <person name="Goeker M."/>
        </authorList>
    </citation>
    <scope>NUCLEOTIDE SEQUENCE [LARGE SCALE GENOMIC DNA]</scope>
    <source>
        <strain evidence="5 6">DSM 21634</strain>
    </source>
</reference>
<keyword evidence="6" id="KW-1185">Reference proteome</keyword>
<sequence length="406" mass="43166">MHNKVSVLAMALCSALAVWTSAAQAQPKPAPVKIGVLTDLTSLYSAIGGKGLVDATRMAIEDFGGSVLGAPIEMVFADTQNKADVAASKAREWFDTQGVDMVTDLPSSGLALAVSKLGEEKKKIVIVTSAATSELTGKSCTPYTVHWTYDTYALARSTGAAAVKAGGDSWFFLSADYAFGQAMEKDTTDVIKEMGGKVLGSAKHPLGASDFASFLLQAQSSKAKIIGLANGGGDTINSIKAASQFGIVQGGQKMAALLAFLTDVKAIGLKQAQGLLLTEAFYWDQDDKTRAWSQRFYKRNGVMPTMTQAGTYGAVTHYLNAVKAVGTRDSDKVMAQMRATPINDFMTVNGQLRVDGRVVRDMHLYQVKTPAESKGEWDLYKVVGTTPGATAFRPLSQSECRLAKGT</sequence>
<evidence type="ECO:0000256" key="2">
    <source>
        <dbReference type="ARBA" id="ARBA00022729"/>
    </source>
</evidence>
<dbReference type="AlphaFoldDB" id="A0A368YAR9"/>
<dbReference type="Pfam" id="PF13458">
    <property type="entry name" value="Peripla_BP_6"/>
    <property type="match status" value="1"/>
</dbReference>
<gene>
    <name evidence="5" type="ORF">DES41_1011042</name>
</gene>
<comment type="caution">
    <text evidence="5">The sequence shown here is derived from an EMBL/GenBank/DDBJ whole genome shotgun (WGS) entry which is preliminary data.</text>
</comment>
<organism evidence="5 6">
    <name type="scientific">Pseudorhodoferax soli</name>
    <dbReference type="NCBI Taxonomy" id="545864"/>
    <lineage>
        <taxon>Bacteria</taxon>
        <taxon>Pseudomonadati</taxon>
        <taxon>Pseudomonadota</taxon>
        <taxon>Betaproteobacteria</taxon>
        <taxon>Burkholderiales</taxon>
        <taxon>Comamonadaceae</taxon>
    </lineage>
</organism>
<dbReference type="PANTHER" id="PTHR30483">
    <property type="entry name" value="LEUCINE-SPECIFIC-BINDING PROTEIN"/>
    <property type="match status" value="1"/>
</dbReference>
<proteinExistence type="inferred from homology"/>
<evidence type="ECO:0000259" key="4">
    <source>
        <dbReference type="Pfam" id="PF13458"/>
    </source>
</evidence>
<dbReference type="InterPro" id="IPR051010">
    <property type="entry name" value="BCAA_transport"/>
</dbReference>
<protein>
    <submittedName>
        <fullName evidence="5">Amino acid/amide ABC transporter substrate-binding protein (HAAT family)</fullName>
    </submittedName>
</protein>
<evidence type="ECO:0000256" key="1">
    <source>
        <dbReference type="ARBA" id="ARBA00010062"/>
    </source>
</evidence>
<feature type="chain" id="PRO_5017059090" evidence="3">
    <location>
        <begin position="26"/>
        <end position="406"/>
    </location>
</feature>
<comment type="similarity">
    <text evidence="1">Belongs to the leucine-binding protein family.</text>
</comment>
<feature type="signal peptide" evidence="3">
    <location>
        <begin position="1"/>
        <end position="25"/>
    </location>
</feature>
<dbReference type="CDD" id="cd06327">
    <property type="entry name" value="PBP1_SBP-like"/>
    <property type="match status" value="1"/>
</dbReference>
<evidence type="ECO:0000313" key="6">
    <source>
        <dbReference type="Proteomes" id="UP000252884"/>
    </source>
</evidence>
<accession>A0A368YAR9</accession>
<dbReference type="PANTHER" id="PTHR30483:SF6">
    <property type="entry name" value="PERIPLASMIC BINDING PROTEIN OF ABC TRANSPORTER FOR NATURAL AMINO ACIDS"/>
    <property type="match status" value="1"/>
</dbReference>
<dbReference type="EMBL" id="QPJK01000001">
    <property type="protein sequence ID" value="RCW76436.1"/>
    <property type="molecule type" value="Genomic_DNA"/>
</dbReference>
<evidence type="ECO:0000313" key="5">
    <source>
        <dbReference type="EMBL" id="RCW76436.1"/>
    </source>
</evidence>
<dbReference type="SUPFAM" id="SSF53822">
    <property type="entry name" value="Periplasmic binding protein-like I"/>
    <property type="match status" value="1"/>
</dbReference>
<feature type="domain" description="Leucine-binding protein" evidence="4">
    <location>
        <begin position="31"/>
        <end position="368"/>
    </location>
</feature>
<dbReference type="Proteomes" id="UP000252884">
    <property type="component" value="Unassembled WGS sequence"/>
</dbReference>
<keyword evidence="2 3" id="KW-0732">Signal</keyword>